<comment type="caution">
    <text evidence="1">The sequence shown here is derived from an EMBL/GenBank/DDBJ whole genome shotgun (WGS) entry which is preliminary data.</text>
</comment>
<dbReference type="Proteomes" id="UP001186974">
    <property type="component" value="Unassembled WGS sequence"/>
</dbReference>
<reference evidence="1" key="1">
    <citation type="submission" date="2024-09" db="EMBL/GenBank/DDBJ databases">
        <title>Black Yeasts Isolated from many extreme environments.</title>
        <authorList>
            <person name="Coleine C."/>
            <person name="Stajich J.E."/>
            <person name="Selbmann L."/>
        </authorList>
    </citation>
    <scope>NUCLEOTIDE SEQUENCE</scope>
    <source>
        <strain evidence="1">CCFEE 5737</strain>
    </source>
</reference>
<name>A0ACC3DVC7_9PEZI</name>
<evidence type="ECO:0000313" key="2">
    <source>
        <dbReference type="Proteomes" id="UP001186974"/>
    </source>
</evidence>
<gene>
    <name evidence="1" type="ORF">LTS18_000630</name>
</gene>
<evidence type="ECO:0000313" key="1">
    <source>
        <dbReference type="EMBL" id="KAK3080513.1"/>
    </source>
</evidence>
<organism evidence="1 2">
    <name type="scientific">Coniosporium uncinatum</name>
    <dbReference type="NCBI Taxonomy" id="93489"/>
    <lineage>
        <taxon>Eukaryota</taxon>
        <taxon>Fungi</taxon>
        <taxon>Dikarya</taxon>
        <taxon>Ascomycota</taxon>
        <taxon>Pezizomycotina</taxon>
        <taxon>Dothideomycetes</taxon>
        <taxon>Dothideomycetes incertae sedis</taxon>
        <taxon>Coniosporium</taxon>
    </lineage>
</organism>
<dbReference type="EMBL" id="JAWDJW010000528">
    <property type="protein sequence ID" value="KAK3080513.1"/>
    <property type="molecule type" value="Genomic_DNA"/>
</dbReference>
<accession>A0ACC3DVC7</accession>
<keyword evidence="2" id="KW-1185">Reference proteome</keyword>
<protein>
    <submittedName>
        <fullName evidence="1">Uncharacterized protein</fullName>
    </submittedName>
</protein>
<proteinExistence type="predicted"/>
<sequence>MVVDAVRKSGFEFVDIFDAISIPETYVHDFGILAKLGGGHLACTHRPPPAADLPANVEAGMIFAVNDIATPVWREYVTPALEARRLQRLPPPTVVGKGLEQIQDALKRSKAGVSATKLVVVYRISVH</sequence>